<keyword evidence="2" id="KW-1133">Transmembrane helix</keyword>
<evidence type="ECO:0000256" key="2">
    <source>
        <dbReference type="SAM" id="Phobius"/>
    </source>
</evidence>
<dbReference type="Proteomes" id="UP000492821">
    <property type="component" value="Unassembled WGS sequence"/>
</dbReference>
<evidence type="ECO:0000313" key="4">
    <source>
        <dbReference type="WBParaSite" id="Pan_g12559.t1"/>
    </source>
</evidence>
<reference evidence="3" key="1">
    <citation type="journal article" date="2013" name="Genetics">
        <title>The draft genome and transcriptome of Panagrellus redivivus are shaped by the harsh demands of a free-living lifestyle.</title>
        <authorList>
            <person name="Srinivasan J."/>
            <person name="Dillman A.R."/>
            <person name="Macchietto M.G."/>
            <person name="Heikkinen L."/>
            <person name="Lakso M."/>
            <person name="Fracchia K.M."/>
            <person name="Antoshechkin I."/>
            <person name="Mortazavi A."/>
            <person name="Wong G."/>
            <person name="Sternberg P.W."/>
        </authorList>
    </citation>
    <scope>NUCLEOTIDE SEQUENCE [LARGE SCALE GENOMIC DNA]</scope>
    <source>
        <strain evidence="3">MT8872</strain>
    </source>
</reference>
<dbReference type="WBParaSite" id="Pan_g12559.t1">
    <property type="protein sequence ID" value="Pan_g12559.t1"/>
    <property type="gene ID" value="Pan_g12559"/>
</dbReference>
<reference evidence="4" key="2">
    <citation type="submission" date="2020-10" db="UniProtKB">
        <authorList>
            <consortium name="WormBaseParasite"/>
        </authorList>
    </citation>
    <scope>IDENTIFICATION</scope>
</reference>
<accession>A0A7E4UUJ7</accession>
<organism evidence="3 4">
    <name type="scientific">Panagrellus redivivus</name>
    <name type="common">Microworm</name>
    <dbReference type="NCBI Taxonomy" id="6233"/>
    <lineage>
        <taxon>Eukaryota</taxon>
        <taxon>Metazoa</taxon>
        <taxon>Ecdysozoa</taxon>
        <taxon>Nematoda</taxon>
        <taxon>Chromadorea</taxon>
        <taxon>Rhabditida</taxon>
        <taxon>Tylenchina</taxon>
        <taxon>Panagrolaimomorpha</taxon>
        <taxon>Panagrolaimoidea</taxon>
        <taxon>Panagrolaimidae</taxon>
        <taxon>Panagrellus</taxon>
    </lineage>
</organism>
<dbReference type="AlphaFoldDB" id="A0A7E4UUJ7"/>
<evidence type="ECO:0000256" key="1">
    <source>
        <dbReference type="SAM" id="MobiDB-lite"/>
    </source>
</evidence>
<protein>
    <submittedName>
        <fullName evidence="4">UPF0187-domain-containing protein</fullName>
    </submittedName>
</protein>
<keyword evidence="2" id="KW-0812">Transmembrane</keyword>
<name>A0A7E4UUJ7_PANRE</name>
<keyword evidence="2" id="KW-0472">Membrane</keyword>
<feature type="region of interest" description="Disordered" evidence="1">
    <location>
        <begin position="315"/>
        <end position="338"/>
    </location>
</feature>
<feature type="transmembrane region" description="Helical" evidence="2">
    <location>
        <begin position="234"/>
        <end position="255"/>
    </location>
</feature>
<feature type="transmembrane region" description="Helical" evidence="2">
    <location>
        <begin position="112"/>
        <end position="135"/>
    </location>
</feature>
<sequence>MTTTAERRQQLEYHLNSFRELAEERYNNKVIRWCYHIPALVSATLAVCQLFNTTIFGLFAYNFGKLYVLLDEYMLATNGTSLDAINETGTVYEYEGINAERITQIDLYHDKLWTMFVAEVIQLVFPCIALGLFVWKTNQKSRKLNFKALSIFLLCPALSLLLSLSQACMIHVTLSQSVGTIRFLLAKLMSTLLAVNLPGRLPIEEYFECEFFNDDDIVKPPCAGTIHDQVVSPFTLNLMIGIHIIPVIVFIYLWIKNLSDIPMEHIFLYIESVDSKGRPTVPEDAHIGSGSRRTLKDTLNEMLTSFDIKFGPTKPKTTRSLSLAAASPPRMGHGETYF</sequence>
<feature type="transmembrane region" description="Helical" evidence="2">
    <location>
        <begin position="35"/>
        <end position="61"/>
    </location>
</feature>
<proteinExistence type="predicted"/>
<feature type="transmembrane region" description="Helical" evidence="2">
    <location>
        <begin position="147"/>
        <end position="174"/>
    </location>
</feature>
<keyword evidence="3" id="KW-1185">Reference proteome</keyword>
<evidence type="ECO:0000313" key="3">
    <source>
        <dbReference type="Proteomes" id="UP000492821"/>
    </source>
</evidence>